<dbReference type="Gene3D" id="1.20.1280.50">
    <property type="match status" value="1"/>
</dbReference>
<keyword evidence="4" id="KW-1185">Reference proteome</keyword>
<evidence type="ECO:0000259" key="2">
    <source>
        <dbReference type="Pfam" id="PF12937"/>
    </source>
</evidence>
<sequence length="463" mass="51133">MTVAAGLRAQLAQIELSMAELESQLTSLRSEKHRLLKVLDRIAYPVTTLPAEITSDIFLHIIPTSHGDEDDNGGDADDDGRLQGYHSLLRLASVCRTWRAVVLSRCALWNSITVFCDEVRDPVKLLEAWLPRAGKLPIDLKIRLPRDYSTIMSVLSHYASQWRHVHFFTVPCRVLDRSASDDLTIDHFPTALPLLETLKLFPYHLSDGGNPETSLRDAPGLHSLFLTTPSAAIRMGVPLHQLTSLQFFTSTDAELLEVLALTPNLEILRPGILLREEIAVPPSLTLPHLHTFESDDDLCILRYLTLPALTHLKFEDLTRTGCLEALQTCISQSSSTIRTLELHSGEFIVAHACFTALPTLRHVTLVFPRCSPSEMEDFCISMKSSSFLPSLESLTYEGCLDDSTIHLVNAISARRLGVEGTTKLTAASISFLEDGDLVEALDNLRDLGQRGLKLDVSGGPGGI</sequence>
<gene>
    <name evidence="3" type="ORF">GGX14DRAFT_633623</name>
</gene>
<comment type="caution">
    <text evidence="3">The sequence shown here is derived from an EMBL/GenBank/DDBJ whole genome shotgun (WGS) entry which is preliminary data.</text>
</comment>
<dbReference type="Pfam" id="PF12937">
    <property type="entry name" value="F-box-like"/>
    <property type="match status" value="1"/>
</dbReference>
<evidence type="ECO:0000256" key="1">
    <source>
        <dbReference type="SAM" id="Coils"/>
    </source>
</evidence>
<name>A0AAD6VE79_9AGAR</name>
<reference evidence="3" key="1">
    <citation type="submission" date="2023-03" db="EMBL/GenBank/DDBJ databases">
        <title>Massive genome expansion in bonnet fungi (Mycena s.s.) driven by repeated elements and novel gene families across ecological guilds.</title>
        <authorList>
            <consortium name="Lawrence Berkeley National Laboratory"/>
            <person name="Harder C.B."/>
            <person name="Miyauchi S."/>
            <person name="Viragh M."/>
            <person name="Kuo A."/>
            <person name="Thoen E."/>
            <person name="Andreopoulos B."/>
            <person name="Lu D."/>
            <person name="Skrede I."/>
            <person name="Drula E."/>
            <person name="Henrissat B."/>
            <person name="Morin E."/>
            <person name="Kohler A."/>
            <person name="Barry K."/>
            <person name="LaButti K."/>
            <person name="Morin E."/>
            <person name="Salamov A."/>
            <person name="Lipzen A."/>
            <person name="Mereny Z."/>
            <person name="Hegedus B."/>
            <person name="Baldrian P."/>
            <person name="Stursova M."/>
            <person name="Weitz H."/>
            <person name="Taylor A."/>
            <person name="Grigoriev I.V."/>
            <person name="Nagy L.G."/>
            <person name="Martin F."/>
            <person name="Kauserud H."/>
        </authorList>
    </citation>
    <scope>NUCLEOTIDE SEQUENCE</scope>
    <source>
        <strain evidence="3">9144</strain>
    </source>
</reference>
<dbReference type="AlphaFoldDB" id="A0AAD6VE79"/>
<dbReference type="InterPro" id="IPR001810">
    <property type="entry name" value="F-box_dom"/>
</dbReference>
<protein>
    <recommendedName>
        <fullName evidence="2">F-box domain-containing protein</fullName>
    </recommendedName>
</protein>
<keyword evidence="1" id="KW-0175">Coiled coil</keyword>
<proteinExistence type="predicted"/>
<accession>A0AAD6VE79</accession>
<dbReference type="EMBL" id="JARJCW010000033">
    <property type="protein sequence ID" value="KAJ7208671.1"/>
    <property type="molecule type" value="Genomic_DNA"/>
</dbReference>
<evidence type="ECO:0000313" key="3">
    <source>
        <dbReference type="EMBL" id="KAJ7208671.1"/>
    </source>
</evidence>
<organism evidence="3 4">
    <name type="scientific">Mycena pura</name>
    <dbReference type="NCBI Taxonomy" id="153505"/>
    <lineage>
        <taxon>Eukaryota</taxon>
        <taxon>Fungi</taxon>
        <taxon>Dikarya</taxon>
        <taxon>Basidiomycota</taxon>
        <taxon>Agaricomycotina</taxon>
        <taxon>Agaricomycetes</taxon>
        <taxon>Agaricomycetidae</taxon>
        <taxon>Agaricales</taxon>
        <taxon>Marasmiineae</taxon>
        <taxon>Mycenaceae</taxon>
        <taxon>Mycena</taxon>
    </lineage>
</organism>
<feature type="domain" description="F-box" evidence="2">
    <location>
        <begin position="48"/>
        <end position="112"/>
    </location>
</feature>
<dbReference type="Proteomes" id="UP001219525">
    <property type="component" value="Unassembled WGS sequence"/>
</dbReference>
<feature type="coiled-coil region" evidence="1">
    <location>
        <begin position="4"/>
        <end position="38"/>
    </location>
</feature>
<evidence type="ECO:0000313" key="4">
    <source>
        <dbReference type="Proteomes" id="UP001219525"/>
    </source>
</evidence>